<dbReference type="AlphaFoldDB" id="A0AAN8WZM3"/>
<accession>A0AAN8WZM3</accession>
<feature type="compositionally biased region" description="Pro residues" evidence="1">
    <location>
        <begin position="66"/>
        <end position="79"/>
    </location>
</feature>
<keyword evidence="3" id="KW-1185">Reference proteome</keyword>
<feature type="region of interest" description="Disordered" evidence="1">
    <location>
        <begin position="59"/>
        <end position="85"/>
    </location>
</feature>
<evidence type="ECO:0000313" key="2">
    <source>
        <dbReference type="EMBL" id="KAK7075301.1"/>
    </source>
</evidence>
<organism evidence="2 3">
    <name type="scientific">Halocaridina rubra</name>
    <name type="common">Hawaiian red shrimp</name>
    <dbReference type="NCBI Taxonomy" id="373956"/>
    <lineage>
        <taxon>Eukaryota</taxon>
        <taxon>Metazoa</taxon>
        <taxon>Ecdysozoa</taxon>
        <taxon>Arthropoda</taxon>
        <taxon>Crustacea</taxon>
        <taxon>Multicrustacea</taxon>
        <taxon>Malacostraca</taxon>
        <taxon>Eumalacostraca</taxon>
        <taxon>Eucarida</taxon>
        <taxon>Decapoda</taxon>
        <taxon>Pleocyemata</taxon>
        <taxon>Caridea</taxon>
        <taxon>Atyoidea</taxon>
        <taxon>Atyidae</taxon>
        <taxon>Halocaridina</taxon>
    </lineage>
</organism>
<reference evidence="2 3" key="1">
    <citation type="submission" date="2023-11" db="EMBL/GenBank/DDBJ databases">
        <title>Halocaridina rubra genome assembly.</title>
        <authorList>
            <person name="Smith C."/>
        </authorList>
    </citation>
    <scope>NUCLEOTIDE SEQUENCE [LARGE SCALE GENOMIC DNA]</scope>
    <source>
        <strain evidence="2">EP-1</strain>
        <tissue evidence="2">Whole</tissue>
    </source>
</reference>
<evidence type="ECO:0000256" key="1">
    <source>
        <dbReference type="SAM" id="MobiDB-lite"/>
    </source>
</evidence>
<proteinExistence type="predicted"/>
<evidence type="ECO:0000313" key="3">
    <source>
        <dbReference type="Proteomes" id="UP001381693"/>
    </source>
</evidence>
<feature type="compositionally biased region" description="Polar residues" evidence="1">
    <location>
        <begin position="1"/>
        <end position="16"/>
    </location>
</feature>
<comment type="caution">
    <text evidence="2">The sequence shown here is derived from an EMBL/GenBank/DDBJ whole genome shotgun (WGS) entry which is preliminary data.</text>
</comment>
<gene>
    <name evidence="2" type="ORF">SK128_000939</name>
</gene>
<sequence>MTMSHILSGTGPQPMQTVPDHPTTPPYLSVSVNFQATPVPPSTPFATHSPPVHLSAMPVSTAMPTAAPPPPSKPVPQSPPTLQADDTFQSFHQWRWKWHNFSVMIDLQKLS</sequence>
<dbReference type="Proteomes" id="UP001381693">
    <property type="component" value="Unassembled WGS sequence"/>
</dbReference>
<name>A0AAN8WZM3_HALRR</name>
<feature type="region of interest" description="Disordered" evidence="1">
    <location>
        <begin position="1"/>
        <end position="29"/>
    </location>
</feature>
<dbReference type="EMBL" id="JAXCGZ010011327">
    <property type="protein sequence ID" value="KAK7075301.1"/>
    <property type="molecule type" value="Genomic_DNA"/>
</dbReference>
<protein>
    <submittedName>
        <fullName evidence="2">Uncharacterized protein</fullName>
    </submittedName>
</protein>